<dbReference type="InterPro" id="IPR050177">
    <property type="entry name" value="Lipid_A_modif_metabolic_enz"/>
</dbReference>
<evidence type="ECO:0000259" key="1">
    <source>
        <dbReference type="Pfam" id="PF01370"/>
    </source>
</evidence>
<dbReference type="PANTHER" id="PTHR43245">
    <property type="entry name" value="BIFUNCTIONAL POLYMYXIN RESISTANCE PROTEIN ARNA"/>
    <property type="match status" value="1"/>
</dbReference>
<protein>
    <recommendedName>
        <fullName evidence="1">NAD-dependent epimerase/dehydratase domain-containing protein</fullName>
    </recommendedName>
</protein>
<organism evidence="2 3">
    <name type="scientific">Sphingopyxis granuli</name>
    <dbReference type="NCBI Taxonomy" id="267128"/>
    <lineage>
        <taxon>Bacteria</taxon>
        <taxon>Pseudomonadati</taxon>
        <taxon>Pseudomonadota</taxon>
        <taxon>Alphaproteobacteria</taxon>
        <taxon>Sphingomonadales</taxon>
        <taxon>Sphingomonadaceae</taxon>
        <taxon>Sphingopyxis</taxon>
    </lineage>
</organism>
<dbReference type="InterPro" id="IPR036291">
    <property type="entry name" value="NAD(P)-bd_dom_sf"/>
</dbReference>
<dbReference type="InterPro" id="IPR001509">
    <property type="entry name" value="Epimerase_deHydtase"/>
</dbReference>
<dbReference type="Proteomes" id="UP000058599">
    <property type="component" value="Chromosome"/>
</dbReference>
<keyword evidence="3" id="KW-1185">Reference proteome</keyword>
<dbReference type="Gene3D" id="3.40.50.720">
    <property type="entry name" value="NAD(P)-binding Rossmann-like Domain"/>
    <property type="match status" value="2"/>
</dbReference>
<dbReference type="AlphaFoldDB" id="A0AA86GND4"/>
<evidence type="ECO:0000313" key="2">
    <source>
        <dbReference type="EMBL" id="AMG75274.1"/>
    </source>
</evidence>
<dbReference type="RefSeq" id="WP_067184837.1">
    <property type="nucleotide sequence ID" value="NZ_CP012199.1"/>
</dbReference>
<proteinExistence type="predicted"/>
<dbReference type="PANTHER" id="PTHR43245:SF13">
    <property type="entry name" value="UDP-D-APIOSE_UDP-D-XYLOSE SYNTHASE 2"/>
    <property type="match status" value="1"/>
</dbReference>
<gene>
    <name evidence="2" type="ORF">SGRAN_2926</name>
</gene>
<accession>A0AA86GND4</accession>
<dbReference type="EMBL" id="CP012199">
    <property type="protein sequence ID" value="AMG75274.1"/>
    <property type="molecule type" value="Genomic_DNA"/>
</dbReference>
<dbReference type="Pfam" id="PF01370">
    <property type="entry name" value="Epimerase"/>
    <property type="match status" value="1"/>
</dbReference>
<reference evidence="2 3" key="1">
    <citation type="journal article" date="2016" name="BMC Genomics">
        <title>Genomic analysis of the nitrate-respiring Sphingopyxis granuli (formerly Sphingomonas macrogoltabida) strain TFA.</title>
        <authorList>
            <person name="Garcia-Romero I."/>
            <person name="Perez-Pulido A.J."/>
            <person name="Gonzalez-Flores Y.E."/>
            <person name="Reyes-Ramirez F."/>
            <person name="Santero E."/>
            <person name="Floriano B."/>
        </authorList>
    </citation>
    <scope>NUCLEOTIDE SEQUENCE [LARGE SCALE GENOMIC DNA]</scope>
    <source>
        <strain evidence="2 3">TFA</strain>
    </source>
</reference>
<feature type="domain" description="NAD-dependent epimerase/dehydratase" evidence="1">
    <location>
        <begin position="139"/>
        <end position="240"/>
    </location>
</feature>
<dbReference type="KEGG" id="sgi:SGRAN_2926"/>
<evidence type="ECO:0000313" key="3">
    <source>
        <dbReference type="Proteomes" id="UP000058599"/>
    </source>
</evidence>
<name>A0AA86GND4_9SPHN</name>
<sequence length="376" mass="41347">MDQHKHILLVGGGGPTGALVVNALIAEGHRVAVMNTGRHPVAFDGPVEHLAADPNFLESVQQAVAGRYFDTAIVQYGRLRLVARALTGHVEHLIGITSTFYPGWIDPPATVRPTSETGEARDWSVQYLDEGLPMPPHVPLDPVGKFGVRVVETDTALQWAHAQGDLATTILRYPRIYGPRQPGAVEWSIIRRLLDGRERIIVPEGGFLLQSALYAENAARIVLAVVRDRRASAGRVFNCADGEPISHRKWIRLIADAMGRTVELVSAPAALARPAWPYARWPLTVGHHVLDIGDLAALGYTPAPVAYGIRRTVDWFLEDPAARGGAAEPQLKDAFRYDMEDRIIAELDRARAAIEAIDFPDFDMSHYYAHPSRPAR</sequence>
<dbReference type="SUPFAM" id="SSF51735">
    <property type="entry name" value="NAD(P)-binding Rossmann-fold domains"/>
    <property type="match status" value="1"/>
</dbReference>